<sequence length="130" mass="15510">MEFNIEKIEKSSSRTELTEKESVETVFEREAERWREKMIKVFGDSHPYNFFITYGHSDERHLKDDDGDISSRERNKSQPFERLHDMYEIDKKAEEEFHKILASIEDKADTASMNQVSKNYFTKADAHRQL</sequence>
<protein>
    <submittedName>
        <fullName evidence="2">Uncharacterized protein</fullName>
    </submittedName>
</protein>
<evidence type="ECO:0000256" key="1">
    <source>
        <dbReference type="SAM" id="MobiDB-lite"/>
    </source>
</evidence>
<dbReference type="Proteomes" id="UP000499080">
    <property type="component" value="Unassembled WGS sequence"/>
</dbReference>
<evidence type="ECO:0000313" key="2">
    <source>
        <dbReference type="EMBL" id="GBO31667.1"/>
    </source>
</evidence>
<organism evidence="2 3">
    <name type="scientific">Araneus ventricosus</name>
    <name type="common">Orbweaver spider</name>
    <name type="synonym">Epeira ventricosa</name>
    <dbReference type="NCBI Taxonomy" id="182803"/>
    <lineage>
        <taxon>Eukaryota</taxon>
        <taxon>Metazoa</taxon>
        <taxon>Ecdysozoa</taxon>
        <taxon>Arthropoda</taxon>
        <taxon>Chelicerata</taxon>
        <taxon>Arachnida</taxon>
        <taxon>Araneae</taxon>
        <taxon>Araneomorphae</taxon>
        <taxon>Entelegynae</taxon>
        <taxon>Araneoidea</taxon>
        <taxon>Araneidae</taxon>
        <taxon>Araneus</taxon>
    </lineage>
</organism>
<gene>
    <name evidence="2" type="ORF">AVEN_244968_1</name>
</gene>
<accession>A0A4Y2W6R9</accession>
<name>A0A4Y2W6R9_ARAVE</name>
<dbReference type="AlphaFoldDB" id="A0A4Y2W6R9"/>
<keyword evidence="3" id="KW-1185">Reference proteome</keyword>
<dbReference type="OrthoDB" id="6430555at2759"/>
<evidence type="ECO:0000313" key="3">
    <source>
        <dbReference type="Proteomes" id="UP000499080"/>
    </source>
</evidence>
<reference evidence="2 3" key="1">
    <citation type="journal article" date="2019" name="Sci. Rep.">
        <title>Orb-weaving spider Araneus ventricosus genome elucidates the spidroin gene catalogue.</title>
        <authorList>
            <person name="Kono N."/>
            <person name="Nakamura H."/>
            <person name="Ohtoshi R."/>
            <person name="Moran D.A.P."/>
            <person name="Shinohara A."/>
            <person name="Yoshida Y."/>
            <person name="Fujiwara M."/>
            <person name="Mori M."/>
            <person name="Tomita M."/>
            <person name="Arakawa K."/>
        </authorList>
    </citation>
    <scope>NUCLEOTIDE SEQUENCE [LARGE SCALE GENOMIC DNA]</scope>
</reference>
<dbReference type="EMBL" id="BGPR01055010">
    <property type="protein sequence ID" value="GBO31667.1"/>
    <property type="molecule type" value="Genomic_DNA"/>
</dbReference>
<feature type="region of interest" description="Disordered" evidence="1">
    <location>
        <begin position="58"/>
        <end position="78"/>
    </location>
</feature>
<proteinExistence type="predicted"/>
<feature type="region of interest" description="Disordered" evidence="1">
    <location>
        <begin position="1"/>
        <end position="20"/>
    </location>
</feature>
<comment type="caution">
    <text evidence="2">The sequence shown here is derived from an EMBL/GenBank/DDBJ whole genome shotgun (WGS) entry which is preliminary data.</text>
</comment>